<organism evidence="2 3">
    <name type="scientific">Stylosanthes scabra</name>
    <dbReference type="NCBI Taxonomy" id="79078"/>
    <lineage>
        <taxon>Eukaryota</taxon>
        <taxon>Viridiplantae</taxon>
        <taxon>Streptophyta</taxon>
        <taxon>Embryophyta</taxon>
        <taxon>Tracheophyta</taxon>
        <taxon>Spermatophyta</taxon>
        <taxon>Magnoliopsida</taxon>
        <taxon>eudicotyledons</taxon>
        <taxon>Gunneridae</taxon>
        <taxon>Pentapetalae</taxon>
        <taxon>rosids</taxon>
        <taxon>fabids</taxon>
        <taxon>Fabales</taxon>
        <taxon>Fabaceae</taxon>
        <taxon>Papilionoideae</taxon>
        <taxon>50 kb inversion clade</taxon>
        <taxon>dalbergioids sensu lato</taxon>
        <taxon>Dalbergieae</taxon>
        <taxon>Pterocarpus clade</taxon>
        <taxon>Stylosanthes</taxon>
    </lineage>
</organism>
<evidence type="ECO:0000256" key="1">
    <source>
        <dbReference type="SAM" id="MobiDB-lite"/>
    </source>
</evidence>
<dbReference type="Proteomes" id="UP001341840">
    <property type="component" value="Unassembled WGS sequence"/>
</dbReference>
<keyword evidence="3" id="KW-1185">Reference proteome</keyword>
<gene>
    <name evidence="2" type="ORF">PIB30_094609</name>
</gene>
<feature type="compositionally biased region" description="Basic and acidic residues" evidence="1">
    <location>
        <begin position="17"/>
        <end position="33"/>
    </location>
</feature>
<evidence type="ECO:0000313" key="2">
    <source>
        <dbReference type="EMBL" id="MED6225541.1"/>
    </source>
</evidence>
<accession>A0ABU6ZUV6</accession>
<dbReference type="EMBL" id="JASCZI010273962">
    <property type="protein sequence ID" value="MED6225541.1"/>
    <property type="molecule type" value="Genomic_DNA"/>
</dbReference>
<protein>
    <submittedName>
        <fullName evidence="2">Uncharacterized protein</fullName>
    </submittedName>
</protein>
<name>A0ABU6ZUV6_9FABA</name>
<evidence type="ECO:0000313" key="3">
    <source>
        <dbReference type="Proteomes" id="UP001341840"/>
    </source>
</evidence>
<reference evidence="2 3" key="1">
    <citation type="journal article" date="2023" name="Plants (Basel)">
        <title>Bridging the Gap: Combining Genomics and Transcriptomics Approaches to Understand Stylosanthes scabra, an Orphan Legume from the Brazilian Caatinga.</title>
        <authorList>
            <person name="Ferreira-Neto J.R.C."/>
            <person name="da Silva M.D."/>
            <person name="Binneck E."/>
            <person name="de Melo N.F."/>
            <person name="da Silva R.H."/>
            <person name="de Melo A.L.T.M."/>
            <person name="Pandolfi V."/>
            <person name="Bustamante F.O."/>
            <person name="Brasileiro-Vidal A.C."/>
            <person name="Benko-Iseppon A.M."/>
        </authorList>
    </citation>
    <scope>NUCLEOTIDE SEQUENCE [LARGE SCALE GENOMIC DNA]</scope>
    <source>
        <tissue evidence="2">Leaves</tissue>
    </source>
</reference>
<proteinExistence type="predicted"/>
<feature type="region of interest" description="Disordered" evidence="1">
    <location>
        <begin position="1"/>
        <end position="33"/>
    </location>
</feature>
<sequence length="76" mass="8761">MKKNQEGRIVASGVASRKNEERKLAEQKTKFGSKSEEELHAYAWMRMHMRATQRPIHAWATQATLRRGTLAPPYHA</sequence>
<comment type="caution">
    <text evidence="2">The sequence shown here is derived from an EMBL/GenBank/DDBJ whole genome shotgun (WGS) entry which is preliminary data.</text>
</comment>